<dbReference type="PROSITE" id="PS52016">
    <property type="entry name" value="TONB_DEPENDENT_REC_3"/>
    <property type="match status" value="1"/>
</dbReference>
<dbReference type="PANTHER" id="PTHR47234:SF3">
    <property type="entry name" value="SECRETIN_TONB SHORT N-TERMINAL DOMAIN-CONTAINING PROTEIN"/>
    <property type="match status" value="1"/>
</dbReference>
<keyword evidence="17" id="KW-1185">Reference proteome</keyword>
<feature type="domain" description="TonB-dependent receptor-like beta-barrel" evidence="14">
    <location>
        <begin position="397"/>
        <end position="933"/>
    </location>
</feature>
<dbReference type="GO" id="GO:0009279">
    <property type="term" value="C:cell outer membrane"/>
    <property type="evidence" value="ECO:0007669"/>
    <property type="project" value="UniProtKB-SubCell"/>
</dbReference>
<evidence type="ECO:0000256" key="12">
    <source>
        <dbReference type="SAM" id="MobiDB-lite"/>
    </source>
</evidence>
<dbReference type="InterPro" id="IPR036942">
    <property type="entry name" value="Beta-barrel_TonB_sf"/>
</dbReference>
<evidence type="ECO:0000256" key="7">
    <source>
        <dbReference type="ARBA" id="ARBA00023136"/>
    </source>
</evidence>
<sequence length="973" mass="101580">MRKADSRFKTRLRVVAGNAIGVVFATAASAAGAQGAPPGGEGEGGATANTKTNAASASASAAGSMAVVEISGTRTMRDGSLAPTPVTVVTAEQLNAASPGTIASALSMLPVFRGSTTPASGNVSSTGPNSGAFLNLRNLGAQRTLVLIDGRRAAPSAVSGATDTNLLPQELVKRVDIVTGGASAAYGSDAVAGVVNFILDTRFKGIKGSVQGGQSNYDDNRSRKFTLTGGSDFNGGRGRVVASAAYYRADGVDSTLSRPFGARAGVVLPDPANPAQNILVTNYHNTVLSPGGLLFGGAGIGMGTSQFGPAGAVRPFSPGSIVDGVQVGGEGLTGQTNLIAGVKSHSAFTHVEYDLGADLTVFAEGSLGGVNNRYPQTSNFQLPGYNSPTFMLGNPFIPAALQATMLANKQPGFQIGRFDQDMPTSTADATNRTSNFVTGFRWRAPNNWKVDGYWEHGKNRQTINTENNLNYARFFAATDVVSDPVGGAPVCRVALTHPGLYPGCAPLNLFGAGAPSAAATAYVQGVSTYTATLKQDVAALTVRGAPFELPAGDVRVASGVEYRKESVAQTTDATSVTPVAPTGLRQVPSAVLGGAGGWQLTNPQPLGGSYQIREGFVEVDAPLLAERAFAKELNVNAALRYADYSTSGGVTTSKIGLTWAPVNELRLRAAKSRDIRAPNVSELFSGSVQGQATVRDTINNVAANAVVSQLGNPDLRPEKANTVTYGLVYQPSFVSGLSLALDHFSIDLGGVIGALTPQETINKCAAGVPEQCANLIWTNPAARTGLIRVLMPQRNLSSLKTSGYDVELSYRAKASKLWPALNGELTLRAFATYLDAYTTTSPGSAPLEYAGVVGTSNNPRLTATLSADYRNGPLGVYLQLRHIGRAKFQAATEYFNPALADNSVPSIRYVDATLNYQLPGRRGVQLFATVNNLFNKQPPLLPVYGSFNLMYPTNPSVYDVVGRYISAGVRFQF</sequence>
<dbReference type="Gene3D" id="2.170.130.10">
    <property type="entry name" value="TonB-dependent receptor, plug domain"/>
    <property type="match status" value="1"/>
</dbReference>
<dbReference type="InterPro" id="IPR000531">
    <property type="entry name" value="Beta-barrel_TonB"/>
</dbReference>
<evidence type="ECO:0000313" key="16">
    <source>
        <dbReference type="EMBL" id="SFL52998.1"/>
    </source>
</evidence>
<keyword evidence="8 16" id="KW-0675">Receptor</keyword>
<keyword evidence="6 11" id="KW-0798">TonB box</keyword>
<dbReference type="PANTHER" id="PTHR47234">
    <property type="match status" value="1"/>
</dbReference>
<gene>
    <name evidence="16" type="ORF">SAMN02982985_00534</name>
</gene>
<evidence type="ECO:0000256" key="8">
    <source>
        <dbReference type="ARBA" id="ARBA00023170"/>
    </source>
</evidence>
<feature type="region of interest" description="Disordered" evidence="12">
    <location>
        <begin position="32"/>
        <end position="52"/>
    </location>
</feature>
<comment type="subcellular location">
    <subcellularLocation>
        <location evidence="1 10">Cell outer membrane</location>
        <topology evidence="1 10">Multi-pass membrane protein</topology>
    </subcellularLocation>
</comment>
<keyword evidence="5 10" id="KW-0812">Transmembrane</keyword>
<evidence type="ECO:0000259" key="14">
    <source>
        <dbReference type="Pfam" id="PF00593"/>
    </source>
</evidence>
<evidence type="ECO:0000256" key="1">
    <source>
        <dbReference type="ARBA" id="ARBA00004571"/>
    </source>
</evidence>
<name>A0A1I4IF55_9BURK</name>
<keyword evidence="13" id="KW-0732">Signal</keyword>
<evidence type="ECO:0000256" key="13">
    <source>
        <dbReference type="SAM" id="SignalP"/>
    </source>
</evidence>
<evidence type="ECO:0000256" key="6">
    <source>
        <dbReference type="ARBA" id="ARBA00023077"/>
    </source>
</evidence>
<feature type="domain" description="TonB-dependent receptor plug" evidence="15">
    <location>
        <begin position="82"/>
        <end position="194"/>
    </location>
</feature>
<dbReference type="Gene3D" id="2.40.170.20">
    <property type="entry name" value="TonB-dependent receptor, beta-barrel domain"/>
    <property type="match status" value="1"/>
</dbReference>
<organism evidence="16 17">
    <name type="scientific">Rugamonas rubra</name>
    <dbReference type="NCBI Taxonomy" id="758825"/>
    <lineage>
        <taxon>Bacteria</taxon>
        <taxon>Pseudomonadati</taxon>
        <taxon>Pseudomonadota</taxon>
        <taxon>Betaproteobacteria</taxon>
        <taxon>Burkholderiales</taxon>
        <taxon>Oxalobacteraceae</taxon>
        <taxon>Telluria group</taxon>
        <taxon>Rugamonas</taxon>
    </lineage>
</organism>
<keyword evidence="3 10" id="KW-0813">Transport</keyword>
<feature type="signal peptide" evidence="13">
    <location>
        <begin position="1"/>
        <end position="27"/>
    </location>
</feature>
<dbReference type="Proteomes" id="UP000199470">
    <property type="component" value="Unassembled WGS sequence"/>
</dbReference>
<dbReference type="AlphaFoldDB" id="A0A1I4IF55"/>
<dbReference type="InterPro" id="IPR039426">
    <property type="entry name" value="TonB-dep_rcpt-like"/>
</dbReference>
<keyword evidence="4 10" id="KW-1134">Transmembrane beta strand</keyword>
<evidence type="ECO:0000259" key="15">
    <source>
        <dbReference type="Pfam" id="PF07715"/>
    </source>
</evidence>
<dbReference type="InterPro" id="IPR037066">
    <property type="entry name" value="Plug_dom_sf"/>
</dbReference>
<protein>
    <submittedName>
        <fullName evidence="16">TonB-dependent Receptor Plug Domain</fullName>
    </submittedName>
</protein>
<dbReference type="Pfam" id="PF00593">
    <property type="entry name" value="TonB_dep_Rec_b-barrel"/>
    <property type="match status" value="1"/>
</dbReference>
<dbReference type="EMBL" id="FOTW01000005">
    <property type="protein sequence ID" value="SFL52998.1"/>
    <property type="molecule type" value="Genomic_DNA"/>
</dbReference>
<dbReference type="STRING" id="758825.SAMN02982985_00534"/>
<feature type="chain" id="PRO_5011607074" evidence="13">
    <location>
        <begin position="28"/>
        <end position="973"/>
    </location>
</feature>
<dbReference type="SUPFAM" id="SSF56935">
    <property type="entry name" value="Porins"/>
    <property type="match status" value="1"/>
</dbReference>
<dbReference type="InterPro" id="IPR012910">
    <property type="entry name" value="Plug_dom"/>
</dbReference>
<evidence type="ECO:0000256" key="3">
    <source>
        <dbReference type="ARBA" id="ARBA00022448"/>
    </source>
</evidence>
<keyword evidence="9 10" id="KW-0998">Cell outer membrane</keyword>
<evidence type="ECO:0000256" key="9">
    <source>
        <dbReference type="ARBA" id="ARBA00023237"/>
    </source>
</evidence>
<accession>A0A1I4IF55</accession>
<proteinExistence type="inferred from homology"/>
<evidence type="ECO:0000256" key="4">
    <source>
        <dbReference type="ARBA" id="ARBA00022452"/>
    </source>
</evidence>
<evidence type="ECO:0000256" key="2">
    <source>
        <dbReference type="ARBA" id="ARBA00009810"/>
    </source>
</evidence>
<keyword evidence="7 10" id="KW-0472">Membrane</keyword>
<evidence type="ECO:0000256" key="11">
    <source>
        <dbReference type="RuleBase" id="RU003357"/>
    </source>
</evidence>
<reference evidence="16 17" key="1">
    <citation type="submission" date="2016-10" db="EMBL/GenBank/DDBJ databases">
        <authorList>
            <person name="de Groot N.N."/>
        </authorList>
    </citation>
    <scope>NUCLEOTIDE SEQUENCE [LARGE SCALE GENOMIC DNA]</scope>
    <source>
        <strain evidence="16 17">ATCC 43154</strain>
    </source>
</reference>
<dbReference type="Pfam" id="PF07715">
    <property type="entry name" value="Plug"/>
    <property type="match status" value="1"/>
</dbReference>
<evidence type="ECO:0000256" key="10">
    <source>
        <dbReference type="PROSITE-ProRule" id="PRU01360"/>
    </source>
</evidence>
<comment type="similarity">
    <text evidence="2 10 11">Belongs to the TonB-dependent receptor family.</text>
</comment>
<evidence type="ECO:0000313" key="17">
    <source>
        <dbReference type="Proteomes" id="UP000199470"/>
    </source>
</evidence>
<evidence type="ECO:0000256" key="5">
    <source>
        <dbReference type="ARBA" id="ARBA00022692"/>
    </source>
</evidence>